<comment type="similarity">
    <text evidence="2">Belongs to the GTP-binding SRP family.</text>
</comment>
<evidence type="ECO:0000256" key="5">
    <source>
        <dbReference type="ARBA" id="ARBA00023134"/>
    </source>
</evidence>
<keyword evidence="3" id="KW-0547">Nucleotide-binding</keyword>
<dbReference type="SMART" id="SM00963">
    <property type="entry name" value="SRP54_N"/>
    <property type="match status" value="1"/>
</dbReference>
<dbReference type="InterPro" id="IPR027417">
    <property type="entry name" value="P-loop_NTPase"/>
</dbReference>
<dbReference type="Gene3D" id="3.30.450.60">
    <property type="match status" value="1"/>
</dbReference>
<dbReference type="FunFam" id="3.40.50.300:FF:000188">
    <property type="entry name" value="signal recognition particle receptor subunit alpha"/>
    <property type="match status" value="1"/>
</dbReference>
<protein>
    <recommendedName>
        <fullName evidence="9">SRP54-type proteins GTP-binding domain-containing protein</fullName>
    </recommendedName>
</protein>
<dbReference type="SMART" id="SM00382">
    <property type="entry name" value="AAA"/>
    <property type="match status" value="1"/>
</dbReference>
<dbReference type="PANTHER" id="PTHR43134:SF1">
    <property type="entry name" value="SIGNAL RECOGNITION PARTICLE RECEPTOR SUBUNIT ALPHA"/>
    <property type="match status" value="1"/>
</dbReference>
<evidence type="ECO:0000256" key="2">
    <source>
        <dbReference type="ARBA" id="ARBA00008531"/>
    </source>
</evidence>
<dbReference type="InterPro" id="IPR011012">
    <property type="entry name" value="Longin-like_dom_sf"/>
</dbReference>
<dbReference type="SUPFAM" id="SSF64356">
    <property type="entry name" value="SNARE-like"/>
    <property type="match status" value="1"/>
</dbReference>
<evidence type="ECO:0000259" key="9">
    <source>
        <dbReference type="PROSITE" id="PS00300"/>
    </source>
</evidence>
<dbReference type="Gene3D" id="3.40.50.300">
    <property type="entry name" value="P-loop containing nucleotide triphosphate hydrolases"/>
    <property type="match status" value="1"/>
</dbReference>
<dbReference type="SUPFAM" id="SSF52540">
    <property type="entry name" value="P-loop containing nucleoside triphosphate hydrolases"/>
    <property type="match status" value="1"/>
</dbReference>
<evidence type="ECO:0000313" key="10">
    <source>
        <dbReference type="EMBL" id="PSR71168.1"/>
    </source>
</evidence>
<dbReference type="Proteomes" id="UP000186601">
    <property type="component" value="Unassembled WGS sequence"/>
</dbReference>
<dbReference type="Pfam" id="PF04086">
    <property type="entry name" value="SRP-alpha_N"/>
    <property type="match status" value="2"/>
</dbReference>
<dbReference type="GO" id="GO:0006614">
    <property type="term" value="P:SRP-dependent cotranslational protein targeting to membrane"/>
    <property type="evidence" value="ECO:0007669"/>
    <property type="project" value="InterPro"/>
</dbReference>
<keyword evidence="5" id="KW-0342">GTP-binding</keyword>
<dbReference type="SUPFAM" id="SSF47364">
    <property type="entry name" value="Domain of the SRP/SRP receptor G-proteins"/>
    <property type="match status" value="1"/>
</dbReference>
<evidence type="ECO:0000256" key="6">
    <source>
        <dbReference type="ARBA" id="ARBA00023136"/>
    </source>
</evidence>
<evidence type="ECO:0000256" key="7">
    <source>
        <dbReference type="ARBA" id="ARBA00023170"/>
    </source>
</evidence>
<comment type="caution">
    <text evidence="10">The sequence shown here is derived from an EMBL/GenBank/DDBJ whole genome shotgun (WGS) entry which is preliminary data.</text>
</comment>
<dbReference type="GO" id="GO:0005785">
    <property type="term" value="C:signal recognition particle receptor complex"/>
    <property type="evidence" value="ECO:0007669"/>
    <property type="project" value="InterPro"/>
</dbReference>
<dbReference type="SMART" id="SM00962">
    <property type="entry name" value="SRP54"/>
    <property type="match status" value="1"/>
</dbReference>
<dbReference type="InterPro" id="IPR003593">
    <property type="entry name" value="AAA+_ATPase"/>
</dbReference>
<dbReference type="EMBL" id="MLYV02001294">
    <property type="protein sequence ID" value="PSR71168.1"/>
    <property type="molecule type" value="Genomic_DNA"/>
</dbReference>
<gene>
    <name evidence="10" type="ORF">PHLCEN_2v13014</name>
</gene>
<evidence type="ECO:0000313" key="11">
    <source>
        <dbReference type="Proteomes" id="UP000186601"/>
    </source>
</evidence>
<dbReference type="CDD" id="cd17876">
    <property type="entry name" value="SRalpha_C"/>
    <property type="match status" value="1"/>
</dbReference>
<dbReference type="OrthoDB" id="1727884at2759"/>
<name>A0A2R6NFX5_9APHY</name>
<feature type="compositionally biased region" description="Basic residues" evidence="8">
    <location>
        <begin position="225"/>
        <end position="239"/>
    </location>
</feature>
<dbReference type="Pfam" id="PF00448">
    <property type="entry name" value="SRP54"/>
    <property type="match status" value="1"/>
</dbReference>
<evidence type="ECO:0000256" key="8">
    <source>
        <dbReference type="SAM" id="MobiDB-lite"/>
    </source>
</evidence>
<dbReference type="InterPro" id="IPR000897">
    <property type="entry name" value="SRP54_GTPase_dom"/>
</dbReference>
<keyword evidence="11" id="KW-1185">Reference proteome</keyword>
<evidence type="ECO:0000256" key="3">
    <source>
        <dbReference type="ARBA" id="ARBA00022741"/>
    </source>
</evidence>
<accession>A0A2R6NFX5</accession>
<proteinExistence type="inferred from homology"/>
<dbReference type="CDD" id="cd14826">
    <property type="entry name" value="SR_alpha_SRX"/>
    <property type="match status" value="1"/>
</dbReference>
<evidence type="ECO:0000256" key="1">
    <source>
        <dbReference type="ARBA" id="ARBA00004397"/>
    </source>
</evidence>
<feature type="compositionally biased region" description="Basic residues" evidence="8">
    <location>
        <begin position="261"/>
        <end position="270"/>
    </location>
</feature>
<keyword evidence="6" id="KW-0472">Membrane</keyword>
<keyword evidence="7" id="KW-0675">Receptor</keyword>
<dbReference type="InterPro" id="IPR036225">
    <property type="entry name" value="SRP/SRP_N"/>
</dbReference>
<dbReference type="InterPro" id="IPR042101">
    <property type="entry name" value="SRP54_N_sf"/>
</dbReference>
<feature type="region of interest" description="Disordered" evidence="8">
    <location>
        <begin position="225"/>
        <end position="285"/>
    </location>
</feature>
<dbReference type="GO" id="GO:0005047">
    <property type="term" value="F:signal recognition particle binding"/>
    <property type="evidence" value="ECO:0007669"/>
    <property type="project" value="InterPro"/>
</dbReference>
<dbReference type="InterPro" id="IPR013822">
    <property type="entry name" value="Signal_recog_particl_SRP54_hlx"/>
</dbReference>
<keyword evidence="4" id="KW-0256">Endoplasmic reticulum</keyword>
<comment type="subcellular location">
    <subcellularLocation>
        <location evidence="1">Endoplasmic reticulum membrane</location>
        <topology evidence="1">Peripheral membrane protein</topology>
        <orientation evidence="1">Cytoplasmic side</orientation>
    </subcellularLocation>
</comment>
<dbReference type="Pfam" id="PF02881">
    <property type="entry name" value="SRP54_N"/>
    <property type="match status" value="1"/>
</dbReference>
<reference evidence="10 11" key="1">
    <citation type="submission" date="2018-02" db="EMBL/GenBank/DDBJ databases">
        <title>Genome sequence of the basidiomycete white-rot fungus Phlebia centrifuga.</title>
        <authorList>
            <person name="Granchi Z."/>
            <person name="Peng M."/>
            <person name="de Vries R.P."/>
            <person name="Hilden K."/>
            <person name="Makela M.R."/>
            <person name="Grigoriev I."/>
            <person name="Riley R."/>
        </authorList>
    </citation>
    <scope>NUCLEOTIDE SEQUENCE [LARGE SCALE GENOMIC DNA]</scope>
    <source>
        <strain evidence="10 11">FBCC195</strain>
    </source>
</reference>
<dbReference type="GO" id="GO:0005525">
    <property type="term" value="F:GTP binding"/>
    <property type="evidence" value="ECO:0007669"/>
    <property type="project" value="UniProtKB-KW"/>
</dbReference>
<evidence type="ECO:0000256" key="4">
    <source>
        <dbReference type="ARBA" id="ARBA00022824"/>
    </source>
</evidence>
<dbReference type="InterPro" id="IPR007222">
    <property type="entry name" value="Sig_recog_particle_rcpt_asu_N"/>
</dbReference>
<feature type="domain" description="SRP54-type proteins GTP-binding" evidence="9">
    <location>
        <begin position="658"/>
        <end position="671"/>
    </location>
</feature>
<dbReference type="PROSITE" id="PS00300">
    <property type="entry name" value="SRP54"/>
    <property type="match status" value="1"/>
</dbReference>
<sequence length="686" mass="74265">MLDLCSISHKGESLILYSLRRKVANSSISGGVVLWSRSFTPAASQTAASSGSPVNSLLREALIEGRTAENNYEKDGYAVKWTFVNDLELIFVVAYQRILQLTYVDELLAALKTLFVKLFEPFLSGFVASLHAVNNAKAAVSNAGQTAVTWDFGKAFEKWDSVFDNLLRGLEGKAAQDRKSRLKYTPYEPADPSPPSDDPSTIPLHSDAATVDEEQIARNVQALKNRLRARGGRSGRRGSGRAEAGSGRDSLPTSDSDTPVKRKSKAKVQRKWGNEAPTESDMASLDFSYEKAPDSDSAYNTDISALVDQSSLGTRTQDGMYEVKDWEFGIPKDDVVAQALKDSSVTTKEKPAPLGALSSIFARLTGSKVLTEEDLKPVLEGMKQHLMKKNVAKEISEKVCEGVGESLIGKKVGGFQTTSAAVRQALSVSLTRILTPKTSTDLLLSIRTKLNSPLPSSQQRQPFSITFVGVNGVGKSTNLSKVCFWLIQNGLRVLIAACDTFRSGAVEQLRVHVRNLSMLGVNGATGSKGRVELYEKGYGKDAAGIAKEAIVYARDHDFDVVLIDTAGRMQDNEPLMRALAKLVATNTPDKIIFVGEALVGNEAVDQLTKFDRALRDFSAASGGAGKERGIDGMLVTKWDTVDDKVGAALSMTYVTGQPIIFVGCGQTYTDLRQLRVANVVQAILSD</sequence>
<feature type="region of interest" description="Disordered" evidence="8">
    <location>
        <begin position="178"/>
        <end position="211"/>
    </location>
</feature>
<dbReference type="PANTHER" id="PTHR43134">
    <property type="entry name" value="SIGNAL RECOGNITION PARTICLE RECEPTOR SUBUNIT ALPHA"/>
    <property type="match status" value="1"/>
</dbReference>
<dbReference type="STRING" id="98765.A0A2R6NFX5"/>
<dbReference type="Gene3D" id="1.20.120.140">
    <property type="entry name" value="Signal recognition particle SRP54, nucleotide-binding domain"/>
    <property type="match status" value="1"/>
</dbReference>
<organism evidence="10 11">
    <name type="scientific">Hermanssonia centrifuga</name>
    <dbReference type="NCBI Taxonomy" id="98765"/>
    <lineage>
        <taxon>Eukaryota</taxon>
        <taxon>Fungi</taxon>
        <taxon>Dikarya</taxon>
        <taxon>Basidiomycota</taxon>
        <taxon>Agaricomycotina</taxon>
        <taxon>Agaricomycetes</taxon>
        <taxon>Polyporales</taxon>
        <taxon>Meruliaceae</taxon>
        <taxon>Hermanssonia</taxon>
    </lineage>
</organism>
<dbReference type="GO" id="GO:0006886">
    <property type="term" value="P:intracellular protein transport"/>
    <property type="evidence" value="ECO:0007669"/>
    <property type="project" value="InterPro"/>
</dbReference>
<dbReference type="AlphaFoldDB" id="A0A2R6NFX5"/>
<dbReference type="GO" id="GO:0003924">
    <property type="term" value="F:GTPase activity"/>
    <property type="evidence" value="ECO:0007669"/>
    <property type="project" value="InterPro"/>
</dbReference>